<gene>
    <name evidence="1" type="ORF">HW554_18140</name>
</gene>
<name>A0A7Y7U725_9BACT</name>
<dbReference type="RefSeq" id="WP_176909967.1">
    <property type="nucleotide sequence ID" value="NZ_JABKAU010000050.1"/>
</dbReference>
<evidence type="ECO:0000313" key="1">
    <source>
        <dbReference type="EMBL" id="NVO33133.1"/>
    </source>
</evidence>
<proteinExistence type="predicted"/>
<comment type="caution">
    <text evidence="1">The sequence shown here is derived from an EMBL/GenBank/DDBJ whole genome shotgun (WGS) entry which is preliminary data.</text>
</comment>
<dbReference type="PROSITE" id="PS51257">
    <property type="entry name" value="PROKAR_LIPOPROTEIN"/>
    <property type="match status" value="1"/>
</dbReference>
<organism evidence="1 2">
    <name type="scientific">Hymenobacter lapidiphilus</name>
    <dbReference type="NCBI Taxonomy" id="2608003"/>
    <lineage>
        <taxon>Bacteria</taxon>
        <taxon>Pseudomonadati</taxon>
        <taxon>Bacteroidota</taxon>
        <taxon>Cytophagia</taxon>
        <taxon>Cytophagales</taxon>
        <taxon>Hymenobacteraceae</taxon>
        <taxon>Hymenobacter</taxon>
    </lineage>
</organism>
<reference evidence="1 2" key="1">
    <citation type="submission" date="2020-05" db="EMBL/GenBank/DDBJ databases">
        <title>Hymenobacter terrestris sp. nov. and Hymenobacter lapidiphilus sp. nov., isolated from regoliths in Antarctica.</title>
        <authorList>
            <person name="Sedlacek I."/>
            <person name="Pantucek R."/>
            <person name="Zeman M."/>
            <person name="Holochova P."/>
            <person name="Kralova S."/>
            <person name="Stankova E."/>
            <person name="Sedo O."/>
            <person name="Micenkova L."/>
            <person name="Svec P."/>
            <person name="Gupta V."/>
            <person name="Sood U."/>
            <person name="Korpole U.S."/>
            <person name="Lal R."/>
        </authorList>
    </citation>
    <scope>NUCLEOTIDE SEQUENCE [LARGE SCALE GENOMIC DNA]</scope>
    <source>
        <strain evidence="1 2">P5342</strain>
    </source>
</reference>
<dbReference type="EMBL" id="JABKAU010000050">
    <property type="protein sequence ID" value="NVO33133.1"/>
    <property type="molecule type" value="Genomic_DNA"/>
</dbReference>
<dbReference type="Proteomes" id="UP000565521">
    <property type="component" value="Unassembled WGS sequence"/>
</dbReference>
<accession>A0A7Y7U725</accession>
<sequence>MKLSQLPLLAFLAFFGCSSRHQSSYRYGDVCITRVDEPGHSYFYWGTSARSATPDVSVDYHEYGSSLDGYMIFNPDKSVSVIGVLGYFQTTGSTHPVAVKSTPNEQFIPWRDSIAGRYRNVVRLRSEEAVERQENTANKSAVLVSARE</sequence>
<dbReference type="AlphaFoldDB" id="A0A7Y7U725"/>
<protein>
    <submittedName>
        <fullName evidence="1">Uncharacterized protein</fullName>
    </submittedName>
</protein>
<keyword evidence="2" id="KW-1185">Reference proteome</keyword>
<evidence type="ECO:0000313" key="2">
    <source>
        <dbReference type="Proteomes" id="UP000565521"/>
    </source>
</evidence>